<dbReference type="Pfam" id="PF04909">
    <property type="entry name" value="Amidohydro_2"/>
    <property type="match status" value="1"/>
</dbReference>
<dbReference type="PANTHER" id="PTHR21240:SF28">
    <property type="entry name" value="ISO-OROTATE DECARBOXYLASE (EUROFUNG)"/>
    <property type="match status" value="1"/>
</dbReference>
<dbReference type="InterPro" id="IPR032465">
    <property type="entry name" value="ACMSD"/>
</dbReference>
<dbReference type="GO" id="GO:0005737">
    <property type="term" value="C:cytoplasm"/>
    <property type="evidence" value="ECO:0007669"/>
    <property type="project" value="TreeGrafter"/>
</dbReference>
<protein>
    <recommendedName>
        <fullName evidence="2">Amidohydrolase-related domain-containing protein</fullName>
    </recommendedName>
</protein>
<reference evidence="3" key="1">
    <citation type="submission" date="2018-05" db="EMBL/GenBank/DDBJ databases">
        <authorList>
            <person name="Lanie J.A."/>
            <person name="Ng W.-L."/>
            <person name="Kazmierczak K.M."/>
            <person name="Andrzejewski T.M."/>
            <person name="Davidsen T.M."/>
            <person name="Wayne K.J."/>
            <person name="Tettelin H."/>
            <person name="Glass J.I."/>
            <person name="Rusch D."/>
            <person name="Podicherti R."/>
            <person name="Tsui H.-C.T."/>
            <person name="Winkler M.E."/>
        </authorList>
    </citation>
    <scope>NUCLEOTIDE SEQUENCE</scope>
</reference>
<dbReference type="PANTHER" id="PTHR21240">
    <property type="entry name" value="2-AMINO-3-CARBOXYLMUCONATE-6-SEMIALDEHYDE DECARBOXYLASE"/>
    <property type="match status" value="1"/>
</dbReference>
<accession>A0A381QKL3</accession>
<dbReference type="AlphaFoldDB" id="A0A381QKL3"/>
<gene>
    <name evidence="3" type="ORF">METZ01_LOCUS31823</name>
</gene>
<dbReference type="InterPro" id="IPR032466">
    <property type="entry name" value="Metal_Hydrolase"/>
</dbReference>
<organism evidence="3">
    <name type="scientific">marine metagenome</name>
    <dbReference type="NCBI Taxonomy" id="408172"/>
    <lineage>
        <taxon>unclassified sequences</taxon>
        <taxon>metagenomes</taxon>
        <taxon>ecological metagenomes</taxon>
    </lineage>
</organism>
<dbReference type="InterPro" id="IPR006680">
    <property type="entry name" value="Amidohydro-rel"/>
</dbReference>
<keyword evidence="1" id="KW-0456">Lyase</keyword>
<name>A0A381QKL3_9ZZZZ</name>
<dbReference type="GO" id="GO:0019748">
    <property type="term" value="P:secondary metabolic process"/>
    <property type="evidence" value="ECO:0007669"/>
    <property type="project" value="TreeGrafter"/>
</dbReference>
<proteinExistence type="predicted"/>
<evidence type="ECO:0000256" key="1">
    <source>
        <dbReference type="ARBA" id="ARBA00023239"/>
    </source>
</evidence>
<dbReference type="GO" id="GO:0016787">
    <property type="term" value="F:hydrolase activity"/>
    <property type="evidence" value="ECO:0007669"/>
    <property type="project" value="InterPro"/>
</dbReference>
<evidence type="ECO:0000259" key="2">
    <source>
        <dbReference type="Pfam" id="PF04909"/>
    </source>
</evidence>
<dbReference type="EMBL" id="UINC01001372">
    <property type="protein sequence ID" value="SUZ78969.1"/>
    <property type="molecule type" value="Genomic_DNA"/>
</dbReference>
<sequence>MPYVEDRVIHDADAHTMEPPEWLDEFASFEVQKFVHANFSISEQTPIFKEIGECRTLHTDPEFRAAAETEIMLRKNYRAHGAWDPIDRSEALDYMGFATQLVFPTMPNTILEAMEHEAPPSLTYETASAANRAQIAFCGNDPRLLPVAYIPLQDLDRAAPCATEALEAGASALLIPNRMPKDHAHSHVAFDDVWAQAQEAGIPVVMHVATPELVMPPQHRNNGLPPEPDFHGGSENFRSVSYMAISSAPIQALSMLVFDGVLERFPELKLGVIELGAAWLPSFMRQLEAAFDAFERHEQRLQTLSLRPSDYVRRQVRVTPFPTEPTKWIIENTGEEICMFSSDFPHVEGGRNPLRRFDTEVGTLSGETQDRFFRFNFEDLMGQSVSKLVSAQG</sequence>
<dbReference type="GO" id="GO:0016831">
    <property type="term" value="F:carboxy-lyase activity"/>
    <property type="evidence" value="ECO:0007669"/>
    <property type="project" value="InterPro"/>
</dbReference>
<dbReference type="SUPFAM" id="SSF51556">
    <property type="entry name" value="Metallo-dependent hydrolases"/>
    <property type="match status" value="1"/>
</dbReference>
<evidence type="ECO:0000313" key="3">
    <source>
        <dbReference type="EMBL" id="SUZ78969.1"/>
    </source>
</evidence>
<dbReference type="Gene3D" id="3.20.20.140">
    <property type="entry name" value="Metal-dependent hydrolases"/>
    <property type="match status" value="1"/>
</dbReference>
<feature type="domain" description="Amidohydrolase-related" evidence="2">
    <location>
        <begin position="79"/>
        <end position="374"/>
    </location>
</feature>